<keyword evidence="6" id="KW-1185">Reference proteome</keyword>
<evidence type="ECO:0000313" key="5">
    <source>
        <dbReference type="EMBL" id="CAD7684502.1"/>
    </source>
</evidence>
<dbReference type="Pfam" id="PF00334">
    <property type="entry name" value="NDK"/>
    <property type="match status" value="1"/>
</dbReference>
<dbReference type="AlphaFoldDB" id="A0A811Z7L8"/>
<feature type="domain" description="Nucleoside diphosphate kinase-like" evidence="4">
    <location>
        <begin position="97"/>
        <end position="187"/>
    </location>
</feature>
<evidence type="ECO:0000256" key="1">
    <source>
        <dbReference type="ARBA" id="ARBA00004496"/>
    </source>
</evidence>
<dbReference type="Proteomes" id="UP000645828">
    <property type="component" value="Unassembled WGS sequence"/>
</dbReference>
<proteinExistence type="inferred from homology"/>
<dbReference type="PANTHER" id="PTHR43109">
    <property type="entry name" value="NUCLEOSIDE DIPHOSPHATE KINASE 7"/>
    <property type="match status" value="1"/>
</dbReference>
<name>A0A811Z7L8_NYCPR</name>
<comment type="caution">
    <text evidence="5">The sequence shown here is derived from an EMBL/GenBank/DDBJ whole genome shotgun (WGS) entry which is preliminary data.</text>
</comment>
<gene>
    <name evidence="5" type="ORF">NYPRO_LOCUS17295</name>
</gene>
<dbReference type="InterPro" id="IPR036850">
    <property type="entry name" value="NDK-like_dom_sf"/>
</dbReference>
<dbReference type="SUPFAM" id="SSF54919">
    <property type="entry name" value="Nucleoside diphosphate kinase, NDK"/>
    <property type="match status" value="1"/>
</dbReference>
<comment type="similarity">
    <text evidence="3">Belongs to the NDK family.</text>
</comment>
<evidence type="ECO:0000256" key="3">
    <source>
        <dbReference type="PROSITE-ProRule" id="PRU00706"/>
    </source>
</evidence>
<dbReference type="Gene3D" id="3.30.70.141">
    <property type="entry name" value="Nucleoside diphosphate kinase-like domain"/>
    <property type="match status" value="1"/>
</dbReference>
<dbReference type="InterPro" id="IPR034907">
    <property type="entry name" value="NDK-like_dom"/>
</dbReference>
<evidence type="ECO:0000256" key="2">
    <source>
        <dbReference type="ARBA" id="ARBA00022490"/>
    </source>
</evidence>
<protein>
    <submittedName>
        <fullName evidence="5">(raccoon dog) hypothetical protein</fullName>
    </submittedName>
</protein>
<dbReference type="EMBL" id="CAJHUB010000757">
    <property type="protein sequence ID" value="CAD7684502.1"/>
    <property type="molecule type" value="Genomic_DNA"/>
</dbReference>
<keyword evidence="2" id="KW-0963">Cytoplasm</keyword>
<dbReference type="PANTHER" id="PTHR43109:SF2">
    <property type="entry name" value="NUCLEOSIDE DIPHOSPHATE KINASE 7"/>
    <property type="match status" value="1"/>
</dbReference>
<dbReference type="SMART" id="SM00562">
    <property type="entry name" value="NDK"/>
    <property type="match status" value="1"/>
</dbReference>
<dbReference type="GO" id="GO:0005813">
    <property type="term" value="C:centrosome"/>
    <property type="evidence" value="ECO:0007669"/>
    <property type="project" value="TreeGrafter"/>
</dbReference>
<accession>A0A811Z7L8</accession>
<comment type="caution">
    <text evidence="3">Lacks conserved residue(s) required for the propagation of feature annotation.</text>
</comment>
<evidence type="ECO:0000259" key="4">
    <source>
        <dbReference type="SMART" id="SM00562"/>
    </source>
</evidence>
<reference evidence="5" key="1">
    <citation type="submission" date="2020-12" db="EMBL/GenBank/DDBJ databases">
        <authorList>
            <consortium name="Molecular Ecology Group"/>
        </authorList>
    </citation>
    <scope>NUCLEOTIDE SEQUENCE</scope>
    <source>
        <strain evidence="5">TBG_1078</strain>
    </source>
</reference>
<organism evidence="5 6">
    <name type="scientific">Nyctereutes procyonoides</name>
    <name type="common">Raccoon dog</name>
    <name type="synonym">Canis procyonoides</name>
    <dbReference type="NCBI Taxonomy" id="34880"/>
    <lineage>
        <taxon>Eukaryota</taxon>
        <taxon>Metazoa</taxon>
        <taxon>Chordata</taxon>
        <taxon>Craniata</taxon>
        <taxon>Vertebrata</taxon>
        <taxon>Euteleostomi</taxon>
        <taxon>Mammalia</taxon>
        <taxon>Eutheria</taxon>
        <taxon>Laurasiatheria</taxon>
        <taxon>Carnivora</taxon>
        <taxon>Caniformia</taxon>
        <taxon>Canidae</taxon>
        <taxon>Nyctereutes</taxon>
    </lineage>
</organism>
<comment type="subcellular location">
    <subcellularLocation>
        <location evidence="1">Cytoplasm</location>
    </subcellularLocation>
</comment>
<dbReference type="PROSITE" id="PS51374">
    <property type="entry name" value="NDPK_LIKE"/>
    <property type="match status" value="1"/>
</dbReference>
<dbReference type="GO" id="GO:0005879">
    <property type="term" value="C:axonemal microtubule"/>
    <property type="evidence" value="ECO:0007669"/>
    <property type="project" value="TreeGrafter"/>
</dbReference>
<sequence>MDLRKEHSSLKKKKKKKNIQLKIGQYRSIITIEIGKHYKAWIFLSILGLSPFQALGSAWSLLEIHHGPDSFASAAREMELFFPSSGVCGPANTAKFTNCTCCIIKPHAISEGLLGKILMAIWDAGFEISAMQMFNMDRVNVEEFYEVYKGVVSEAIFGKTKIQNAVHCTDLPDDGLLEVQYFFKILDN</sequence>
<evidence type="ECO:0000313" key="6">
    <source>
        <dbReference type="Proteomes" id="UP000645828"/>
    </source>
</evidence>